<dbReference type="GO" id="GO:0006310">
    <property type="term" value="P:DNA recombination"/>
    <property type="evidence" value="ECO:0007669"/>
    <property type="project" value="UniProtKB-KW"/>
</dbReference>
<keyword evidence="1" id="KW-0547">Nucleotide-binding</keyword>
<evidence type="ECO:0000256" key="1">
    <source>
        <dbReference type="RuleBase" id="RU363044"/>
    </source>
</evidence>
<keyword evidence="1" id="KW-0227">DNA damage</keyword>
<dbReference type="Pfam" id="PF05970">
    <property type="entry name" value="PIF1"/>
    <property type="match status" value="1"/>
</dbReference>
<proteinExistence type="inferred from homology"/>
<dbReference type="GO" id="GO:0043139">
    <property type="term" value="F:5'-3' DNA helicase activity"/>
    <property type="evidence" value="ECO:0007669"/>
    <property type="project" value="UniProtKB-EC"/>
</dbReference>
<dbReference type="GO" id="GO:0000723">
    <property type="term" value="P:telomere maintenance"/>
    <property type="evidence" value="ECO:0007669"/>
    <property type="project" value="InterPro"/>
</dbReference>
<keyword evidence="1" id="KW-0233">DNA recombination</keyword>
<dbReference type="EMBL" id="JARJLG010000017">
    <property type="protein sequence ID" value="KAJ7773588.1"/>
    <property type="molecule type" value="Genomic_DNA"/>
</dbReference>
<dbReference type="Gene3D" id="3.40.50.300">
    <property type="entry name" value="P-loop containing nucleotide triphosphate hydrolases"/>
    <property type="match status" value="1"/>
</dbReference>
<gene>
    <name evidence="3" type="ORF">DFH07DRAFT_952636</name>
</gene>
<feature type="domain" description="DNA helicase Pif1-like DEAD-box helicase" evidence="2">
    <location>
        <begin position="2"/>
        <end position="142"/>
    </location>
</feature>
<keyword evidence="1" id="KW-0067">ATP-binding</keyword>
<dbReference type="GO" id="GO:0005524">
    <property type="term" value="F:ATP binding"/>
    <property type="evidence" value="ECO:0007669"/>
    <property type="project" value="UniProtKB-KW"/>
</dbReference>
<dbReference type="EC" id="5.6.2.3" evidence="1"/>
<keyword evidence="4" id="KW-1185">Reference proteome</keyword>
<evidence type="ECO:0000259" key="2">
    <source>
        <dbReference type="Pfam" id="PF05970"/>
    </source>
</evidence>
<evidence type="ECO:0000313" key="4">
    <source>
        <dbReference type="Proteomes" id="UP001215280"/>
    </source>
</evidence>
<dbReference type="InterPro" id="IPR010285">
    <property type="entry name" value="DNA_helicase_pif1-like_DEAD"/>
</dbReference>
<accession>A0AAD7JX03</accession>
<keyword evidence="1" id="KW-0234">DNA repair</keyword>
<reference evidence="3" key="1">
    <citation type="submission" date="2023-03" db="EMBL/GenBank/DDBJ databases">
        <title>Massive genome expansion in bonnet fungi (Mycena s.s.) driven by repeated elements and novel gene families across ecological guilds.</title>
        <authorList>
            <consortium name="Lawrence Berkeley National Laboratory"/>
            <person name="Harder C.B."/>
            <person name="Miyauchi S."/>
            <person name="Viragh M."/>
            <person name="Kuo A."/>
            <person name="Thoen E."/>
            <person name="Andreopoulos B."/>
            <person name="Lu D."/>
            <person name="Skrede I."/>
            <person name="Drula E."/>
            <person name="Henrissat B."/>
            <person name="Morin E."/>
            <person name="Kohler A."/>
            <person name="Barry K."/>
            <person name="LaButti K."/>
            <person name="Morin E."/>
            <person name="Salamov A."/>
            <person name="Lipzen A."/>
            <person name="Mereny Z."/>
            <person name="Hegedus B."/>
            <person name="Baldrian P."/>
            <person name="Stursova M."/>
            <person name="Weitz H."/>
            <person name="Taylor A."/>
            <person name="Grigoriev I.V."/>
            <person name="Nagy L.G."/>
            <person name="Martin F."/>
            <person name="Kauserud H."/>
        </authorList>
    </citation>
    <scope>NUCLEOTIDE SEQUENCE</scope>
    <source>
        <strain evidence="3">CBHHK188m</strain>
    </source>
</reference>
<sequence>MVVRGVSGTGETTLLVVIHHMFKYLGAEALAAVTGATPMAAALIGGRMLHSWAVLPSILHAPVLRPSVSRGDNLCRVKYLFVDQYSALTKWSLASLLEAIAKEHGPTCHNTMSPFGGLNVILFGNLLDFPPTMGPRDTLFRAVDADEHSAMGCMLFDRLSTVVTLQEQHRVKVEGWTTLLESVDWDNVTLISHRISIVAAWNQTAVSALGSATECPMYRVHAMHLVRRGTTQLTAEELALMACAPTYLKGCLPALLDIVITHAGEQIYGIIIHITLDAHEPRAPLEELVLDLLYQPAVVMQPADPAYLQITCNNTNT</sequence>
<keyword evidence="1" id="KW-0347">Helicase</keyword>
<evidence type="ECO:0000313" key="3">
    <source>
        <dbReference type="EMBL" id="KAJ7773588.1"/>
    </source>
</evidence>
<comment type="similarity">
    <text evidence="1">Belongs to the helicase family.</text>
</comment>
<dbReference type="GO" id="GO:0016787">
    <property type="term" value="F:hydrolase activity"/>
    <property type="evidence" value="ECO:0007669"/>
    <property type="project" value="UniProtKB-KW"/>
</dbReference>
<organism evidence="3 4">
    <name type="scientific">Mycena maculata</name>
    <dbReference type="NCBI Taxonomy" id="230809"/>
    <lineage>
        <taxon>Eukaryota</taxon>
        <taxon>Fungi</taxon>
        <taxon>Dikarya</taxon>
        <taxon>Basidiomycota</taxon>
        <taxon>Agaricomycotina</taxon>
        <taxon>Agaricomycetes</taxon>
        <taxon>Agaricomycetidae</taxon>
        <taxon>Agaricales</taxon>
        <taxon>Marasmiineae</taxon>
        <taxon>Mycenaceae</taxon>
        <taxon>Mycena</taxon>
    </lineage>
</organism>
<comment type="cofactor">
    <cofactor evidence="1">
        <name>Mg(2+)</name>
        <dbReference type="ChEBI" id="CHEBI:18420"/>
    </cofactor>
</comment>
<dbReference type="Proteomes" id="UP001215280">
    <property type="component" value="Unassembled WGS sequence"/>
</dbReference>
<comment type="catalytic activity">
    <reaction evidence="1">
        <text>ATP + H2O = ADP + phosphate + H(+)</text>
        <dbReference type="Rhea" id="RHEA:13065"/>
        <dbReference type="ChEBI" id="CHEBI:15377"/>
        <dbReference type="ChEBI" id="CHEBI:15378"/>
        <dbReference type="ChEBI" id="CHEBI:30616"/>
        <dbReference type="ChEBI" id="CHEBI:43474"/>
        <dbReference type="ChEBI" id="CHEBI:456216"/>
        <dbReference type="EC" id="5.6.2.3"/>
    </reaction>
</comment>
<name>A0AAD7JX03_9AGAR</name>
<keyword evidence="1" id="KW-0378">Hydrolase</keyword>
<dbReference type="InterPro" id="IPR027417">
    <property type="entry name" value="P-loop_NTPase"/>
</dbReference>
<protein>
    <recommendedName>
        <fullName evidence="1">ATP-dependent DNA helicase</fullName>
        <ecNumber evidence="1">5.6.2.3</ecNumber>
    </recommendedName>
</protein>
<comment type="caution">
    <text evidence="3">The sequence shown here is derived from an EMBL/GenBank/DDBJ whole genome shotgun (WGS) entry which is preliminary data.</text>
</comment>
<dbReference type="AlphaFoldDB" id="A0AAD7JX03"/>
<dbReference type="GO" id="GO:0006281">
    <property type="term" value="P:DNA repair"/>
    <property type="evidence" value="ECO:0007669"/>
    <property type="project" value="UniProtKB-KW"/>
</dbReference>